<sequence>MKVHLPVFTPIFWWQHTRSDSGNKISSLAKSYRVEIEMGLPRRRAWGWGNRWFPIPPIAQSWPANTNNFSGDAAVG</sequence>
<proteinExistence type="predicted"/>
<name>A0ACC1C1L3_9ROSI</name>
<evidence type="ECO:0000313" key="1">
    <source>
        <dbReference type="EMBL" id="KAJ0105859.1"/>
    </source>
</evidence>
<organism evidence="1 2">
    <name type="scientific">Pistacia atlantica</name>
    <dbReference type="NCBI Taxonomy" id="434234"/>
    <lineage>
        <taxon>Eukaryota</taxon>
        <taxon>Viridiplantae</taxon>
        <taxon>Streptophyta</taxon>
        <taxon>Embryophyta</taxon>
        <taxon>Tracheophyta</taxon>
        <taxon>Spermatophyta</taxon>
        <taxon>Magnoliopsida</taxon>
        <taxon>eudicotyledons</taxon>
        <taxon>Gunneridae</taxon>
        <taxon>Pentapetalae</taxon>
        <taxon>rosids</taxon>
        <taxon>malvids</taxon>
        <taxon>Sapindales</taxon>
        <taxon>Anacardiaceae</taxon>
        <taxon>Pistacia</taxon>
    </lineage>
</organism>
<keyword evidence="2" id="KW-1185">Reference proteome</keyword>
<protein>
    <submittedName>
        <fullName evidence="1">Uncharacterized protein</fullName>
    </submittedName>
</protein>
<gene>
    <name evidence="1" type="ORF">Patl1_19352</name>
</gene>
<dbReference type="EMBL" id="CM047898">
    <property type="protein sequence ID" value="KAJ0105859.1"/>
    <property type="molecule type" value="Genomic_DNA"/>
</dbReference>
<accession>A0ACC1C1L3</accession>
<dbReference type="Proteomes" id="UP001164250">
    <property type="component" value="Chromosome 2"/>
</dbReference>
<evidence type="ECO:0000313" key="2">
    <source>
        <dbReference type="Proteomes" id="UP001164250"/>
    </source>
</evidence>
<comment type="caution">
    <text evidence="1">The sequence shown here is derived from an EMBL/GenBank/DDBJ whole genome shotgun (WGS) entry which is preliminary data.</text>
</comment>
<reference evidence="2" key="1">
    <citation type="journal article" date="2023" name="G3 (Bethesda)">
        <title>Genome assembly and association tests identify interacting loci associated with vigor, precocity, and sex in interspecific pistachio rootstocks.</title>
        <authorList>
            <person name="Palmer W."/>
            <person name="Jacygrad E."/>
            <person name="Sagayaradj S."/>
            <person name="Cavanaugh K."/>
            <person name="Han R."/>
            <person name="Bertier L."/>
            <person name="Beede B."/>
            <person name="Kafkas S."/>
            <person name="Golino D."/>
            <person name="Preece J."/>
            <person name="Michelmore R."/>
        </authorList>
    </citation>
    <scope>NUCLEOTIDE SEQUENCE [LARGE SCALE GENOMIC DNA]</scope>
</reference>